<proteinExistence type="predicted"/>
<dbReference type="AlphaFoldDB" id="T1K0C7"/>
<protein>
    <submittedName>
        <fullName evidence="1">Uncharacterized protein</fullName>
    </submittedName>
</protein>
<sequence>MNKKCNSIHIYILHQVSPCIINQLIVEINLVDLLFP</sequence>
<reference evidence="1" key="2">
    <citation type="submission" date="2015-06" db="UniProtKB">
        <authorList>
            <consortium name="EnsemblMetazoa"/>
        </authorList>
    </citation>
    <scope>IDENTIFICATION</scope>
</reference>
<evidence type="ECO:0000313" key="2">
    <source>
        <dbReference type="Proteomes" id="UP000015104"/>
    </source>
</evidence>
<dbReference type="Proteomes" id="UP000015104">
    <property type="component" value="Unassembled WGS sequence"/>
</dbReference>
<dbReference type="EMBL" id="CAEY01001139">
    <property type="status" value="NOT_ANNOTATED_CDS"/>
    <property type="molecule type" value="Genomic_DNA"/>
</dbReference>
<dbReference type="EnsemblMetazoa" id="tetur03g07290.1">
    <property type="protein sequence ID" value="tetur03g07290.1"/>
    <property type="gene ID" value="tetur03g07290"/>
</dbReference>
<accession>T1K0C7</accession>
<name>T1K0C7_TETUR</name>
<keyword evidence="2" id="KW-1185">Reference proteome</keyword>
<dbReference type="HOGENOM" id="CLU_3360292_0_0_1"/>
<reference evidence="2" key="1">
    <citation type="submission" date="2011-08" db="EMBL/GenBank/DDBJ databases">
        <authorList>
            <person name="Rombauts S."/>
        </authorList>
    </citation>
    <scope>NUCLEOTIDE SEQUENCE</scope>
    <source>
        <strain evidence="2">London</strain>
    </source>
</reference>
<evidence type="ECO:0000313" key="1">
    <source>
        <dbReference type="EnsemblMetazoa" id="tetur03g07290.1"/>
    </source>
</evidence>
<organism evidence="1 2">
    <name type="scientific">Tetranychus urticae</name>
    <name type="common">Two-spotted spider mite</name>
    <dbReference type="NCBI Taxonomy" id="32264"/>
    <lineage>
        <taxon>Eukaryota</taxon>
        <taxon>Metazoa</taxon>
        <taxon>Ecdysozoa</taxon>
        <taxon>Arthropoda</taxon>
        <taxon>Chelicerata</taxon>
        <taxon>Arachnida</taxon>
        <taxon>Acari</taxon>
        <taxon>Acariformes</taxon>
        <taxon>Trombidiformes</taxon>
        <taxon>Prostigmata</taxon>
        <taxon>Eleutherengona</taxon>
        <taxon>Raphignathae</taxon>
        <taxon>Tetranychoidea</taxon>
        <taxon>Tetranychidae</taxon>
        <taxon>Tetranychus</taxon>
    </lineage>
</organism>